<dbReference type="InterPro" id="IPR010559">
    <property type="entry name" value="Sig_transdc_His_kin_internal"/>
</dbReference>
<sequence length="196" mass="22354">MNPHFIFNVLNGIKALGNSGKTEELNTTISQFSILLRSILSNSRKDEISLKEEIESLKNYIELEQKMSSKTFEYHIITNLNNIDIEEILIPTMLMQPFIENAIKHGIQANQKGKITISFDVKHHFLNCSIVDSGIGIHQSKKEKINSNHDSLALKVSKERIQHLSMKNSFSIDEIVADSIIKGTKVWFKIPLKTDY</sequence>
<dbReference type="PANTHER" id="PTHR34220">
    <property type="entry name" value="SENSOR HISTIDINE KINASE YPDA"/>
    <property type="match status" value="1"/>
</dbReference>
<dbReference type="Pfam" id="PF06580">
    <property type="entry name" value="His_kinase"/>
    <property type="match status" value="1"/>
</dbReference>
<dbReference type="GO" id="GO:0016020">
    <property type="term" value="C:membrane"/>
    <property type="evidence" value="ECO:0007669"/>
    <property type="project" value="InterPro"/>
</dbReference>
<dbReference type="PANTHER" id="PTHR34220:SF7">
    <property type="entry name" value="SENSOR HISTIDINE KINASE YPDA"/>
    <property type="match status" value="1"/>
</dbReference>
<dbReference type="EMBL" id="MQUA01000013">
    <property type="protein sequence ID" value="PQB06556.1"/>
    <property type="molecule type" value="Genomic_DNA"/>
</dbReference>
<evidence type="ECO:0000259" key="2">
    <source>
        <dbReference type="Pfam" id="PF06580"/>
    </source>
</evidence>
<gene>
    <name evidence="3" type="ORF">BST83_04800</name>
</gene>
<dbReference type="Gene3D" id="3.30.565.10">
    <property type="entry name" value="Histidine kinase-like ATPase, C-terminal domain"/>
    <property type="match status" value="1"/>
</dbReference>
<evidence type="ECO:0000313" key="4">
    <source>
        <dbReference type="Proteomes" id="UP000239522"/>
    </source>
</evidence>
<evidence type="ECO:0000313" key="3">
    <source>
        <dbReference type="EMBL" id="PQB06556.1"/>
    </source>
</evidence>
<accession>A0A2S7KVD0</accession>
<proteinExistence type="predicted"/>
<dbReference type="InterPro" id="IPR036890">
    <property type="entry name" value="HATPase_C_sf"/>
</dbReference>
<dbReference type="AlphaFoldDB" id="A0A2S7KVD0"/>
<dbReference type="InterPro" id="IPR050640">
    <property type="entry name" value="Bact_2-comp_sensor_kinase"/>
</dbReference>
<name>A0A2S7KVD0_9FLAO</name>
<dbReference type="OrthoDB" id="6190788at2"/>
<feature type="domain" description="Histidine kinase/HSP90-like ATPase" evidence="1">
    <location>
        <begin position="94"/>
        <end position="193"/>
    </location>
</feature>
<comment type="caution">
    <text evidence="3">The sequence shown here is derived from an EMBL/GenBank/DDBJ whole genome shotgun (WGS) entry which is preliminary data.</text>
</comment>
<keyword evidence="4" id="KW-1185">Reference proteome</keyword>
<dbReference type="Proteomes" id="UP000239522">
    <property type="component" value="Unassembled WGS sequence"/>
</dbReference>
<dbReference type="InterPro" id="IPR003594">
    <property type="entry name" value="HATPase_dom"/>
</dbReference>
<feature type="domain" description="Signal transduction histidine kinase internal region" evidence="2">
    <location>
        <begin position="1"/>
        <end position="66"/>
    </location>
</feature>
<reference evidence="3 4" key="1">
    <citation type="submission" date="2016-11" db="EMBL/GenBank/DDBJ databases">
        <title>Trade-off between light-utilization and light-protection in marine flavobacteria.</title>
        <authorList>
            <person name="Kumagai Y."/>
        </authorList>
    </citation>
    <scope>NUCLEOTIDE SEQUENCE [LARGE SCALE GENOMIC DNA]</scope>
    <source>
        <strain evidence="3 4">ATCC 700397</strain>
    </source>
</reference>
<dbReference type="SUPFAM" id="SSF55874">
    <property type="entry name" value="ATPase domain of HSP90 chaperone/DNA topoisomerase II/histidine kinase"/>
    <property type="match status" value="1"/>
</dbReference>
<dbReference type="Pfam" id="PF02518">
    <property type="entry name" value="HATPase_c"/>
    <property type="match status" value="1"/>
</dbReference>
<evidence type="ECO:0008006" key="5">
    <source>
        <dbReference type="Google" id="ProtNLM"/>
    </source>
</evidence>
<dbReference type="GO" id="GO:0000155">
    <property type="term" value="F:phosphorelay sensor kinase activity"/>
    <property type="evidence" value="ECO:0007669"/>
    <property type="project" value="InterPro"/>
</dbReference>
<protein>
    <recommendedName>
        <fullName evidence="5">Signal transduction histidine kinase internal region domain-containing protein</fullName>
    </recommendedName>
</protein>
<evidence type="ECO:0000259" key="1">
    <source>
        <dbReference type="Pfam" id="PF02518"/>
    </source>
</evidence>
<organism evidence="3 4">
    <name type="scientific">Polaribacter filamentus</name>
    <dbReference type="NCBI Taxonomy" id="53483"/>
    <lineage>
        <taxon>Bacteria</taxon>
        <taxon>Pseudomonadati</taxon>
        <taxon>Bacteroidota</taxon>
        <taxon>Flavobacteriia</taxon>
        <taxon>Flavobacteriales</taxon>
        <taxon>Flavobacteriaceae</taxon>
    </lineage>
</organism>